<evidence type="ECO:0000256" key="1">
    <source>
        <dbReference type="ARBA" id="ARBA00004496"/>
    </source>
</evidence>
<dbReference type="GO" id="GO:0046872">
    <property type="term" value="F:metal ion binding"/>
    <property type="evidence" value="ECO:0007669"/>
    <property type="project" value="UniProtKB-KW"/>
</dbReference>
<accession>A0A1I6DPC6</accession>
<feature type="binding site" evidence="16">
    <location>
        <position position="188"/>
    </location>
    <ligand>
        <name>Mg(2+)</name>
        <dbReference type="ChEBI" id="CHEBI:18420"/>
        <label>1</label>
    </ligand>
</feature>
<evidence type="ECO:0000259" key="19">
    <source>
        <dbReference type="PROSITE" id="PS51986"/>
    </source>
</evidence>
<dbReference type="NCBIfam" id="TIGR00653">
    <property type="entry name" value="GlnA"/>
    <property type="match status" value="1"/>
</dbReference>
<dbReference type="PROSITE" id="PS00181">
    <property type="entry name" value="GLNA_ATP"/>
    <property type="match status" value="1"/>
</dbReference>
<dbReference type="GO" id="GO:0005737">
    <property type="term" value="C:cytoplasm"/>
    <property type="evidence" value="ECO:0007669"/>
    <property type="project" value="UniProtKB-SubCell"/>
</dbReference>
<feature type="binding site" evidence="14">
    <location>
        <position position="334"/>
    </location>
    <ligand>
        <name>L-glutamate</name>
        <dbReference type="ChEBI" id="CHEBI:29985"/>
    </ligand>
</feature>
<feature type="binding site" evidence="16">
    <location>
        <position position="244"/>
    </location>
    <ligand>
        <name>Mg(2+)</name>
        <dbReference type="ChEBI" id="CHEBI:18420"/>
        <label>1</label>
    </ligand>
</feature>
<dbReference type="InterPro" id="IPR014746">
    <property type="entry name" value="Gln_synth/guanido_kin_cat_dom"/>
</dbReference>
<evidence type="ECO:0000256" key="14">
    <source>
        <dbReference type="PIRSR" id="PIRSR604809-1"/>
    </source>
</evidence>
<dbReference type="InterPro" id="IPR008146">
    <property type="entry name" value="Gln_synth_cat_dom"/>
</dbReference>
<feature type="domain" description="GS catalytic" evidence="20">
    <location>
        <begin position="108"/>
        <end position="441"/>
    </location>
</feature>
<reference evidence="22" key="1">
    <citation type="submission" date="2016-10" db="EMBL/GenBank/DDBJ databases">
        <authorList>
            <person name="Varghese N."/>
            <person name="Submissions S."/>
        </authorList>
    </citation>
    <scope>NUCLEOTIDE SEQUENCE [LARGE SCALE GENOMIC DNA]</scope>
    <source>
        <strain evidence="22">DSM 3669</strain>
    </source>
</reference>
<dbReference type="AlphaFoldDB" id="A0A1I6DPC6"/>
<feature type="binding site" evidence="16">
    <location>
        <position position="195"/>
    </location>
    <ligand>
        <name>Mg(2+)</name>
        <dbReference type="ChEBI" id="CHEBI:18420"/>
        <label>1</label>
    </ligand>
</feature>
<keyword evidence="8 15" id="KW-0547">Nucleotide-binding</keyword>
<dbReference type="GO" id="GO:0004356">
    <property type="term" value="F:glutamine synthetase activity"/>
    <property type="evidence" value="ECO:0007669"/>
    <property type="project" value="UniProtKB-EC"/>
</dbReference>
<comment type="cofactor">
    <cofactor evidence="16">
        <name>Mg(2+)</name>
        <dbReference type="ChEBI" id="CHEBI:18420"/>
    </cofactor>
    <text evidence="16">Binds 2 Mg(2+) ions per subunit.</text>
</comment>
<keyword evidence="10 16" id="KW-0460">Magnesium</keyword>
<dbReference type="Pfam" id="PF00120">
    <property type="entry name" value="Gln-synt_C"/>
    <property type="match status" value="1"/>
</dbReference>
<feature type="binding site" evidence="15">
    <location>
        <position position="315"/>
    </location>
    <ligand>
        <name>ATP</name>
        <dbReference type="ChEBI" id="CHEBI:30616"/>
    </ligand>
</feature>
<keyword evidence="9 15" id="KW-0067">ATP-binding</keyword>
<evidence type="ECO:0000313" key="22">
    <source>
        <dbReference type="Proteomes" id="UP000199584"/>
    </source>
</evidence>
<evidence type="ECO:0000256" key="6">
    <source>
        <dbReference type="ARBA" id="ARBA00022598"/>
    </source>
</evidence>
<dbReference type="InterPro" id="IPR036651">
    <property type="entry name" value="Gln_synt_N_sf"/>
</dbReference>
<comment type="subcellular location">
    <subcellularLocation>
        <location evidence="1">Cytoplasm</location>
    </subcellularLocation>
</comment>
<dbReference type="Gene3D" id="3.30.590.10">
    <property type="entry name" value="Glutamine synthetase/guanido kinase, catalytic domain"/>
    <property type="match status" value="1"/>
</dbReference>
<protein>
    <recommendedName>
        <fullName evidence="4">Glutamine synthetase</fullName>
        <ecNumber evidence="3">6.3.1.2</ecNumber>
    </recommendedName>
    <alternativeName>
        <fullName evidence="12">Glutamate--ammonia ligase</fullName>
    </alternativeName>
    <alternativeName>
        <fullName evidence="11">Glutamine synthetase I alpha</fullName>
    </alternativeName>
</protein>
<gene>
    <name evidence="21" type="ORF">SAMN05660706_11488</name>
</gene>
<evidence type="ECO:0000256" key="15">
    <source>
        <dbReference type="PIRSR" id="PIRSR604809-2"/>
    </source>
</evidence>
<dbReference type="Gene3D" id="3.10.20.70">
    <property type="entry name" value="Glutamine synthetase, N-terminal domain"/>
    <property type="match status" value="1"/>
</dbReference>
<dbReference type="GO" id="GO:0005524">
    <property type="term" value="F:ATP binding"/>
    <property type="evidence" value="ECO:0007669"/>
    <property type="project" value="UniProtKB-KW"/>
</dbReference>
<dbReference type="PROSITE" id="PS51987">
    <property type="entry name" value="GS_CATALYTIC"/>
    <property type="match status" value="1"/>
</dbReference>
<comment type="catalytic activity">
    <reaction evidence="13">
        <text>L-glutamate + NH4(+) + ATP = L-glutamine + ADP + phosphate + H(+)</text>
        <dbReference type="Rhea" id="RHEA:16169"/>
        <dbReference type="ChEBI" id="CHEBI:15378"/>
        <dbReference type="ChEBI" id="CHEBI:28938"/>
        <dbReference type="ChEBI" id="CHEBI:29985"/>
        <dbReference type="ChEBI" id="CHEBI:30616"/>
        <dbReference type="ChEBI" id="CHEBI:43474"/>
        <dbReference type="ChEBI" id="CHEBI:58359"/>
        <dbReference type="ChEBI" id="CHEBI:456216"/>
        <dbReference type="EC" id="6.3.1.2"/>
    </reaction>
</comment>
<evidence type="ECO:0000256" key="12">
    <source>
        <dbReference type="ARBA" id="ARBA00030668"/>
    </source>
</evidence>
<keyword evidence="22" id="KW-1185">Reference proteome</keyword>
<feature type="domain" description="GS beta-grasp" evidence="19">
    <location>
        <begin position="16"/>
        <end position="101"/>
    </location>
</feature>
<keyword evidence="6" id="KW-0436">Ligase</keyword>
<dbReference type="InterPro" id="IPR027303">
    <property type="entry name" value="Gln_synth_gly_rich_site"/>
</dbReference>
<feature type="binding site" evidence="14">
    <location>
        <position position="315"/>
    </location>
    <ligand>
        <name>L-glutamate</name>
        <dbReference type="ChEBI" id="CHEBI:29985"/>
    </ligand>
</feature>
<evidence type="ECO:0000256" key="7">
    <source>
        <dbReference type="ARBA" id="ARBA00022723"/>
    </source>
</evidence>
<evidence type="ECO:0000256" key="3">
    <source>
        <dbReference type="ARBA" id="ARBA00012937"/>
    </source>
</evidence>
<dbReference type="InterPro" id="IPR008147">
    <property type="entry name" value="Gln_synt_N"/>
</dbReference>
<keyword evidence="7 16" id="KW-0479">Metal-binding</keyword>
<dbReference type="Proteomes" id="UP000199584">
    <property type="component" value="Unassembled WGS sequence"/>
</dbReference>
<evidence type="ECO:0000313" key="21">
    <source>
        <dbReference type="EMBL" id="SFR07343.1"/>
    </source>
</evidence>
<organism evidence="21 22">
    <name type="scientific">Desulfoscipio geothermicus DSM 3669</name>
    <dbReference type="NCBI Taxonomy" id="1121426"/>
    <lineage>
        <taxon>Bacteria</taxon>
        <taxon>Bacillati</taxon>
        <taxon>Bacillota</taxon>
        <taxon>Clostridia</taxon>
        <taxon>Eubacteriales</taxon>
        <taxon>Desulfallaceae</taxon>
        <taxon>Desulfoscipio</taxon>
    </lineage>
</organism>
<dbReference type="InterPro" id="IPR004809">
    <property type="entry name" value="Gln_synth_I"/>
</dbReference>
<evidence type="ECO:0000256" key="13">
    <source>
        <dbReference type="ARBA" id="ARBA00049436"/>
    </source>
</evidence>
<proteinExistence type="inferred from homology"/>
<dbReference type="PROSITE" id="PS51986">
    <property type="entry name" value="GS_BETA_GRASP"/>
    <property type="match status" value="1"/>
</dbReference>
<dbReference type="STRING" id="39060.SAMN05660706_11488"/>
<evidence type="ECO:0000256" key="11">
    <source>
        <dbReference type="ARBA" id="ARBA00030136"/>
    </source>
</evidence>
<dbReference type="EC" id="6.3.1.2" evidence="3"/>
<sequence>MRTFTKQDVLEKAAEHNVKFIRLQFTNIFGTLKNIAITVEELERALDGQISFDSSVIEGIVGRYESDILLNPDPSTFVIFPWRPREGAVARLICDLLHPDGTPFGGCSRSVIKRTIAAAESKGLHLQVGAEIEFFLFQTDEKGKPTVITHDQAGYCDLTPVDMGENARRDMVLTLQEMGFDVSSSHHEIAPGQHEIFLKEDDALAIADSIATFKFVVRTIAQRHGLHATFMPKPVSGVNGSGLHLQMSLWQDEKNVFYAAKEPDGLSITAKRFIAGLVEHAGALTAIANPLVNSYKRISSNDLAPVLAGWSENNRSAMIRVPSWRGNGTRVILRSPDPTGNPYTVIAAALQAGLDGIKRKLTAPKPLAKDIPAWEIKEVIREMGLPRNLEGALRAFKTDVVIKQALGESIFQRYLEAKENEWERFQSQVHQWELDEYLQNF</sequence>
<dbReference type="RefSeq" id="WP_092483555.1">
    <property type="nucleotide sequence ID" value="NZ_FOYM01000014.1"/>
</dbReference>
<feature type="binding site" evidence="14">
    <location>
        <begin position="239"/>
        <end position="240"/>
    </location>
    <ligand>
        <name>L-glutamate</name>
        <dbReference type="ChEBI" id="CHEBI:29985"/>
    </ligand>
</feature>
<comment type="similarity">
    <text evidence="2 17 18">Belongs to the glutamine synthetase family.</text>
</comment>
<evidence type="ECO:0000256" key="4">
    <source>
        <dbReference type="ARBA" id="ARBA00021364"/>
    </source>
</evidence>
<feature type="binding site" evidence="14">
    <location>
        <position position="297"/>
    </location>
    <ligand>
        <name>L-glutamate</name>
        <dbReference type="ChEBI" id="CHEBI:29985"/>
    </ligand>
</feature>
<dbReference type="PANTHER" id="PTHR43785:SF12">
    <property type="entry name" value="TYPE-1 GLUTAMINE SYNTHETASE 2"/>
    <property type="match status" value="1"/>
</dbReference>
<dbReference type="OrthoDB" id="9807095at2"/>
<name>A0A1I6DPC6_9FIRM</name>
<dbReference type="GO" id="GO:0006542">
    <property type="term" value="P:glutamine biosynthetic process"/>
    <property type="evidence" value="ECO:0007669"/>
    <property type="project" value="InterPro"/>
</dbReference>
<feature type="binding site" evidence="16">
    <location>
        <position position="131"/>
    </location>
    <ligand>
        <name>Mg(2+)</name>
        <dbReference type="ChEBI" id="CHEBI:18420"/>
        <label>1</label>
    </ligand>
</feature>
<feature type="binding site" evidence="16">
    <location>
        <position position="133"/>
    </location>
    <ligand>
        <name>Mg(2+)</name>
        <dbReference type="ChEBI" id="CHEBI:18420"/>
        <label>1</label>
    </ligand>
</feature>
<dbReference type="EMBL" id="FOYM01000014">
    <property type="protein sequence ID" value="SFR07343.1"/>
    <property type="molecule type" value="Genomic_DNA"/>
</dbReference>
<evidence type="ECO:0000256" key="9">
    <source>
        <dbReference type="ARBA" id="ARBA00022840"/>
    </source>
</evidence>
<evidence type="ECO:0000259" key="20">
    <source>
        <dbReference type="PROSITE" id="PS51987"/>
    </source>
</evidence>
<evidence type="ECO:0000256" key="8">
    <source>
        <dbReference type="ARBA" id="ARBA00022741"/>
    </source>
</evidence>
<dbReference type="PANTHER" id="PTHR43785">
    <property type="entry name" value="GAMMA-GLUTAMYLPUTRESCINE SYNTHETASE"/>
    <property type="match status" value="1"/>
</dbReference>
<dbReference type="SMART" id="SM01230">
    <property type="entry name" value="Gln-synt_C"/>
    <property type="match status" value="1"/>
</dbReference>
<evidence type="ECO:0000256" key="2">
    <source>
        <dbReference type="ARBA" id="ARBA00009897"/>
    </source>
</evidence>
<evidence type="ECO:0000256" key="5">
    <source>
        <dbReference type="ARBA" id="ARBA00022490"/>
    </source>
</evidence>
<evidence type="ECO:0000256" key="17">
    <source>
        <dbReference type="PROSITE-ProRule" id="PRU01330"/>
    </source>
</evidence>
<evidence type="ECO:0000256" key="10">
    <source>
        <dbReference type="ARBA" id="ARBA00022842"/>
    </source>
</evidence>
<dbReference type="Pfam" id="PF03951">
    <property type="entry name" value="Gln-synt_N"/>
    <property type="match status" value="1"/>
</dbReference>
<evidence type="ECO:0000256" key="16">
    <source>
        <dbReference type="PIRSR" id="PIRSR604809-3"/>
    </source>
</evidence>
<keyword evidence="5" id="KW-0963">Cytoplasm</keyword>
<evidence type="ECO:0000256" key="18">
    <source>
        <dbReference type="RuleBase" id="RU000384"/>
    </source>
</evidence>
<dbReference type="SUPFAM" id="SSF55931">
    <property type="entry name" value="Glutamine synthetase/guanido kinase"/>
    <property type="match status" value="1"/>
</dbReference>
<dbReference type="SUPFAM" id="SSF54368">
    <property type="entry name" value="Glutamine synthetase, N-terminal domain"/>
    <property type="match status" value="1"/>
</dbReference>